<reference evidence="3" key="1">
    <citation type="submission" date="2022-11" db="UniProtKB">
        <authorList>
            <consortium name="WormBaseParasite"/>
        </authorList>
    </citation>
    <scope>IDENTIFICATION</scope>
</reference>
<name>A0A914R2X3_PAREQ</name>
<evidence type="ECO:0000313" key="3">
    <source>
        <dbReference type="WBParaSite" id="PEQ_0000060801-mRNA-1"/>
    </source>
</evidence>
<proteinExistence type="predicted"/>
<keyword evidence="1" id="KW-1133">Transmembrane helix</keyword>
<organism evidence="2 3">
    <name type="scientific">Parascaris equorum</name>
    <name type="common">Equine roundworm</name>
    <dbReference type="NCBI Taxonomy" id="6256"/>
    <lineage>
        <taxon>Eukaryota</taxon>
        <taxon>Metazoa</taxon>
        <taxon>Ecdysozoa</taxon>
        <taxon>Nematoda</taxon>
        <taxon>Chromadorea</taxon>
        <taxon>Rhabditida</taxon>
        <taxon>Spirurina</taxon>
        <taxon>Ascaridomorpha</taxon>
        <taxon>Ascaridoidea</taxon>
        <taxon>Ascarididae</taxon>
        <taxon>Parascaris</taxon>
    </lineage>
</organism>
<evidence type="ECO:0000313" key="2">
    <source>
        <dbReference type="Proteomes" id="UP000887564"/>
    </source>
</evidence>
<keyword evidence="2" id="KW-1185">Reference proteome</keyword>
<dbReference type="AlphaFoldDB" id="A0A914R2X3"/>
<dbReference type="WBParaSite" id="PEQ_0000060801-mRNA-1">
    <property type="protein sequence ID" value="PEQ_0000060801-mRNA-1"/>
    <property type="gene ID" value="PEQ_0000060801"/>
</dbReference>
<feature type="transmembrane region" description="Helical" evidence="1">
    <location>
        <begin position="6"/>
        <end position="27"/>
    </location>
</feature>
<keyword evidence="1" id="KW-0472">Membrane</keyword>
<sequence>MDIVVYLALFVLGAVFLFSLFILIVMCKRRALASPQYFRSSALRFSKLRNWFYRLFDFCLCAAIHLCEKLVMARASLCTGKGGTQEWYNRLGEGRKRIREGDVATYFHYILLERRATAFSFAPINFHFPSH</sequence>
<dbReference type="Proteomes" id="UP000887564">
    <property type="component" value="Unplaced"/>
</dbReference>
<keyword evidence="1" id="KW-0812">Transmembrane</keyword>
<protein>
    <submittedName>
        <fullName evidence="3">Transmembrane protein</fullName>
    </submittedName>
</protein>
<accession>A0A914R2X3</accession>
<evidence type="ECO:0000256" key="1">
    <source>
        <dbReference type="SAM" id="Phobius"/>
    </source>
</evidence>